<feature type="signal peptide" evidence="1">
    <location>
        <begin position="1"/>
        <end position="22"/>
    </location>
</feature>
<sequence length="57" mass="6762">MKANSLVVHVLFLSIFVKTSERMWEKNVIDLTKRQKKKKNNWCCNIPSSYLLSKCFI</sequence>
<reference evidence="2" key="2">
    <citation type="journal article" date="2015" name="Fish Shellfish Immunol.">
        <title>Early steps in the European eel (Anguilla anguilla)-Vibrio vulnificus interaction in the gills: Role of the RtxA13 toxin.</title>
        <authorList>
            <person name="Callol A."/>
            <person name="Pajuelo D."/>
            <person name="Ebbesson L."/>
            <person name="Teles M."/>
            <person name="MacKenzie S."/>
            <person name="Amaro C."/>
        </authorList>
    </citation>
    <scope>NUCLEOTIDE SEQUENCE</scope>
</reference>
<reference evidence="2" key="1">
    <citation type="submission" date="2014-11" db="EMBL/GenBank/DDBJ databases">
        <authorList>
            <person name="Amaro Gonzalez C."/>
        </authorList>
    </citation>
    <scope>NUCLEOTIDE SEQUENCE</scope>
</reference>
<evidence type="ECO:0000256" key="1">
    <source>
        <dbReference type="SAM" id="SignalP"/>
    </source>
</evidence>
<accession>A0A0E9RBV1</accession>
<organism evidence="2">
    <name type="scientific">Anguilla anguilla</name>
    <name type="common">European freshwater eel</name>
    <name type="synonym">Muraena anguilla</name>
    <dbReference type="NCBI Taxonomy" id="7936"/>
    <lineage>
        <taxon>Eukaryota</taxon>
        <taxon>Metazoa</taxon>
        <taxon>Chordata</taxon>
        <taxon>Craniata</taxon>
        <taxon>Vertebrata</taxon>
        <taxon>Euteleostomi</taxon>
        <taxon>Actinopterygii</taxon>
        <taxon>Neopterygii</taxon>
        <taxon>Teleostei</taxon>
        <taxon>Anguilliformes</taxon>
        <taxon>Anguillidae</taxon>
        <taxon>Anguilla</taxon>
    </lineage>
</organism>
<protein>
    <submittedName>
        <fullName evidence="2">Uncharacterized protein</fullName>
    </submittedName>
</protein>
<dbReference type="EMBL" id="GBXM01081993">
    <property type="protein sequence ID" value="JAH26584.1"/>
    <property type="molecule type" value="Transcribed_RNA"/>
</dbReference>
<proteinExistence type="predicted"/>
<keyword evidence="1" id="KW-0732">Signal</keyword>
<name>A0A0E9RBV1_ANGAN</name>
<evidence type="ECO:0000313" key="2">
    <source>
        <dbReference type="EMBL" id="JAH26584.1"/>
    </source>
</evidence>
<dbReference type="AlphaFoldDB" id="A0A0E9RBV1"/>
<feature type="chain" id="PRO_5002431859" evidence="1">
    <location>
        <begin position="23"/>
        <end position="57"/>
    </location>
</feature>